<evidence type="ECO:0000313" key="1">
    <source>
        <dbReference type="EMBL" id="GES92539.1"/>
    </source>
</evidence>
<dbReference type="Proteomes" id="UP000615446">
    <property type="component" value="Unassembled WGS sequence"/>
</dbReference>
<comment type="caution">
    <text evidence="1">The sequence shown here is derived from an EMBL/GenBank/DDBJ whole genome shotgun (WGS) entry which is preliminary data.</text>
</comment>
<evidence type="ECO:0000313" key="2">
    <source>
        <dbReference type="Proteomes" id="UP000615446"/>
    </source>
</evidence>
<dbReference type="EMBL" id="BLAL01000215">
    <property type="protein sequence ID" value="GES92539.1"/>
    <property type="molecule type" value="Genomic_DNA"/>
</dbReference>
<protein>
    <submittedName>
        <fullName evidence="1">Uncharacterized protein</fullName>
    </submittedName>
</protein>
<gene>
    <name evidence="1" type="ORF">RCL2_001931300</name>
</gene>
<dbReference type="OrthoDB" id="2490566at2759"/>
<organism evidence="1 2">
    <name type="scientific">Rhizophagus clarus</name>
    <dbReference type="NCBI Taxonomy" id="94130"/>
    <lineage>
        <taxon>Eukaryota</taxon>
        <taxon>Fungi</taxon>
        <taxon>Fungi incertae sedis</taxon>
        <taxon>Mucoromycota</taxon>
        <taxon>Glomeromycotina</taxon>
        <taxon>Glomeromycetes</taxon>
        <taxon>Glomerales</taxon>
        <taxon>Glomeraceae</taxon>
        <taxon>Rhizophagus</taxon>
    </lineage>
</organism>
<proteinExistence type="predicted"/>
<accession>A0A8H3QX35</accession>
<name>A0A8H3QX35_9GLOM</name>
<sequence length="239" mass="27949">MLITKEISYECNVTMTSFEEIKRVKISEPPATFCNPSYTALAPQQNGFTILMKNAYRSQLYLPIFSQSEKMNCKQVLHNDIIDWIRNHKGDNPLNLMLIHMKSNLLIFLEFFDHANPESHKQLQKPIDANELNLHCQALAPYATSSWMLMQNIWITPVDKIKYHHLEQLLNNIPPWKPVNIEEYLPIDPVPTSCIFLQIIEYRFNSGNYAFNTVSIWKIEEHIEENMTIQKNAQIISKL</sequence>
<dbReference type="AlphaFoldDB" id="A0A8H3QX35"/>
<reference evidence="1" key="1">
    <citation type="submission" date="2019-10" db="EMBL/GenBank/DDBJ databases">
        <title>Conservation and host-specific expression of non-tandemly repeated heterogenous ribosome RNA gene in arbuscular mycorrhizal fungi.</title>
        <authorList>
            <person name="Maeda T."/>
            <person name="Kobayashi Y."/>
            <person name="Nakagawa T."/>
            <person name="Ezawa T."/>
            <person name="Yamaguchi K."/>
            <person name="Bino T."/>
            <person name="Nishimoto Y."/>
            <person name="Shigenobu S."/>
            <person name="Kawaguchi M."/>
        </authorList>
    </citation>
    <scope>NUCLEOTIDE SEQUENCE</scope>
    <source>
        <strain evidence="1">HR1</strain>
    </source>
</reference>